<keyword evidence="1 3" id="KW-0853">WD repeat</keyword>
<dbReference type="Gene3D" id="1.20.1280.50">
    <property type="match status" value="1"/>
</dbReference>
<comment type="caution">
    <text evidence="6">The sequence shown here is derived from an EMBL/GenBank/DDBJ whole genome shotgun (WGS) entry which is preliminary data.</text>
</comment>
<organism evidence="6 7">
    <name type="scientific">Fragariocoptes setiger</name>
    <dbReference type="NCBI Taxonomy" id="1670756"/>
    <lineage>
        <taxon>Eukaryota</taxon>
        <taxon>Metazoa</taxon>
        <taxon>Ecdysozoa</taxon>
        <taxon>Arthropoda</taxon>
        <taxon>Chelicerata</taxon>
        <taxon>Arachnida</taxon>
        <taxon>Acari</taxon>
        <taxon>Acariformes</taxon>
        <taxon>Trombidiformes</taxon>
        <taxon>Prostigmata</taxon>
        <taxon>Eupodina</taxon>
        <taxon>Eriophyoidea</taxon>
        <taxon>Phytoptidae</taxon>
        <taxon>Fragariocoptes</taxon>
    </lineage>
</organism>
<dbReference type="PROSITE" id="PS00678">
    <property type="entry name" value="WD_REPEATS_1"/>
    <property type="match status" value="6"/>
</dbReference>
<sequence length="575" mass="64799">MSGSVNSDPCLNPPPPKRARKSNPNPEELQRWLRMFSRWSPSTRIEALESIISSQKLDMDHLRQLQDSIDHRLRVDFISYLPRELALYILSFLEPKDLLNASQVSRYWRVICEDNLLWRQKCKEEGLLNDRETFNSLFSKRVHKNMIVHPALPALTPFDFITPKASHLLRQREYVEPQHEPCDESFRRSNFKLAYLKQASINHNWRTRIFKVQPSTGIIANSSSSNASPDTPHMIQLRCHEEYVITCLQFNPKSNIIVSGSDDMTLRVWDAESGQCLRKLEGHSGGVWSSQLSPDDIVISGSTDRTIKVWNAITGQLLSTLCGHSSTVRCMSLNKNRVVSGSRDHTLRLWDIDEGVCIRIFVGHNDAVRCVEYNGELIVSGAYDHLVKVWEATSGCCLHSLASHENRIYSLQFDGQIIASGSLDTSICIWDAKTGTLKHKLRGHTSLTSKMQLKGKTLVSANADSHCKVWNIETGECLLTLNGHTSAITSVHFNNKFVVTSSDDGTVKLWDVKTGQFIRNLIVLPTATKGGVVWRIRASNSRLVCAVGNRSGAEDTQLLVLSFDDPFTPDYTPTI</sequence>
<dbReference type="SUPFAM" id="SSF50978">
    <property type="entry name" value="WD40 repeat-like"/>
    <property type="match status" value="1"/>
</dbReference>
<dbReference type="PANTHER" id="PTHR19849:SF1">
    <property type="entry name" value="F-BOX_WD REPEAT-CONTAINING PROTEIN 7"/>
    <property type="match status" value="1"/>
</dbReference>
<evidence type="ECO:0000259" key="5">
    <source>
        <dbReference type="PROSITE" id="PS50181"/>
    </source>
</evidence>
<feature type="non-terminal residue" evidence="6">
    <location>
        <position position="1"/>
    </location>
</feature>
<dbReference type="Gene3D" id="2.130.10.10">
    <property type="entry name" value="YVTN repeat-like/Quinoprotein amine dehydrogenase"/>
    <property type="match status" value="1"/>
</dbReference>
<proteinExistence type="predicted"/>
<protein>
    <submittedName>
        <fullName evidence="6">F-box/WD repeat-containing protein 7</fullName>
    </submittedName>
</protein>
<name>A0ABQ7SA52_9ACAR</name>
<accession>A0ABQ7SA52</accession>
<dbReference type="PRINTS" id="PR00320">
    <property type="entry name" value="GPROTEINBRPT"/>
</dbReference>
<evidence type="ECO:0000256" key="4">
    <source>
        <dbReference type="SAM" id="MobiDB-lite"/>
    </source>
</evidence>
<dbReference type="EMBL" id="JAIFTH010000178">
    <property type="protein sequence ID" value="KAG9510310.1"/>
    <property type="molecule type" value="Genomic_DNA"/>
</dbReference>
<feature type="repeat" description="WD" evidence="3">
    <location>
        <begin position="441"/>
        <end position="480"/>
    </location>
</feature>
<dbReference type="InterPro" id="IPR020472">
    <property type="entry name" value="WD40_PAC1"/>
</dbReference>
<dbReference type="InterPro" id="IPR015943">
    <property type="entry name" value="WD40/YVTN_repeat-like_dom_sf"/>
</dbReference>
<dbReference type="InterPro" id="IPR001810">
    <property type="entry name" value="F-box_dom"/>
</dbReference>
<feature type="region of interest" description="Disordered" evidence="4">
    <location>
        <begin position="1"/>
        <end position="25"/>
    </location>
</feature>
<dbReference type="InterPro" id="IPR019775">
    <property type="entry name" value="WD40_repeat_CS"/>
</dbReference>
<dbReference type="SMART" id="SM00256">
    <property type="entry name" value="FBOX"/>
    <property type="match status" value="1"/>
</dbReference>
<gene>
    <name evidence="6" type="primary">FBXW7</name>
    <name evidence="6" type="ORF">GZH46_01151</name>
</gene>
<feature type="repeat" description="WD" evidence="3">
    <location>
        <begin position="245"/>
        <end position="279"/>
    </location>
</feature>
<evidence type="ECO:0000256" key="3">
    <source>
        <dbReference type="PROSITE-ProRule" id="PRU00221"/>
    </source>
</evidence>
<reference evidence="6 7" key="1">
    <citation type="submission" date="2020-10" db="EMBL/GenBank/DDBJ databases">
        <authorList>
            <person name="Klimov P.B."/>
            <person name="Dyachkov S.M."/>
            <person name="Chetverikov P.E."/>
        </authorList>
    </citation>
    <scope>NUCLEOTIDE SEQUENCE [LARGE SCALE GENOMIC DNA]</scope>
    <source>
        <strain evidence="6">BMOC 18-1129-001#AD2665</strain>
        <tissue evidence="6">Entire mites</tissue>
    </source>
</reference>
<dbReference type="PROSITE" id="PS50082">
    <property type="entry name" value="WD_REPEATS_2"/>
    <property type="match status" value="7"/>
</dbReference>
<dbReference type="Pfam" id="PF00400">
    <property type="entry name" value="WD40"/>
    <property type="match status" value="6"/>
</dbReference>
<evidence type="ECO:0000256" key="2">
    <source>
        <dbReference type="ARBA" id="ARBA00022737"/>
    </source>
</evidence>
<feature type="repeat" description="WD" evidence="3">
    <location>
        <begin position="481"/>
        <end position="520"/>
    </location>
</feature>
<dbReference type="SMART" id="SM00320">
    <property type="entry name" value="WD40"/>
    <property type="match status" value="7"/>
</dbReference>
<evidence type="ECO:0000256" key="1">
    <source>
        <dbReference type="ARBA" id="ARBA00022574"/>
    </source>
</evidence>
<keyword evidence="7" id="KW-1185">Reference proteome</keyword>
<feature type="repeat" description="WD" evidence="3">
    <location>
        <begin position="361"/>
        <end position="400"/>
    </location>
</feature>
<feature type="repeat" description="WD" evidence="3">
    <location>
        <begin position="321"/>
        <end position="360"/>
    </location>
</feature>
<feature type="domain" description="F-box" evidence="5">
    <location>
        <begin position="75"/>
        <end position="121"/>
    </location>
</feature>
<dbReference type="Proteomes" id="UP000825002">
    <property type="component" value="Unassembled WGS sequence"/>
</dbReference>
<dbReference type="PANTHER" id="PTHR19849">
    <property type="entry name" value="PHOSPHOLIPASE A-2-ACTIVATING PROTEIN"/>
    <property type="match status" value="1"/>
</dbReference>
<feature type="repeat" description="WD" evidence="3">
    <location>
        <begin position="280"/>
        <end position="320"/>
    </location>
</feature>
<dbReference type="SUPFAM" id="SSF81383">
    <property type="entry name" value="F-box domain"/>
    <property type="match status" value="1"/>
</dbReference>
<evidence type="ECO:0000313" key="6">
    <source>
        <dbReference type="EMBL" id="KAG9510310.1"/>
    </source>
</evidence>
<dbReference type="CDD" id="cd00200">
    <property type="entry name" value="WD40"/>
    <property type="match status" value="1"/>
</dbReference>
<evidence type="ECO:0000313" key="7">
    <source>
        <dbReference type="Proteomes" id="UP000825002"/>
    </source>
</evidence>
<dbReference type="InterPro" id="IPR001680">
    <property type="entry name" value="WD40_rpt"/>
</dbReference>
<dbReference type="InterPro" id="IPR036047">
    <property type="entry name" value="F-box-like_dom_sf"/>
</dbReference>
<feature type="repeat" description="WD" evidence="3">
    <location>
        <begin position="401"/>
        <end position="440"/>
    </location>
</feature>
<keyword evidence="2" id="KW-0677">Repeat</keyword>
<dbReference type="PROSITE" id="PS50181">
    <property type="entry name" value="FBOX"/>
    <property type="match status" value="1"/>
</dbReference>
<dbReference type="PROSITE" id="PS50294">
    <property type="entry name" value="WD_REPEATS_REGION"/>
    <property type="match status" value="6"/>
</dbReference>
<dbReference type="Pfam" id="PF12937">
    <property type="entry name" value="F-box-like"/>
    <property type="match status" value="1"/>
</dbReference>
<dbReference type="InterPro" id="IPR036322">
    <property type="entry name" value="WD40_repeat_dom_sf"/>
</dbReference>